<sequence length="520" mass="55911">MSSVKLQVLLKAVDQATRPLKSIDKASKELAGGMRATQTTLRELNSQASKIEGFRRARAQLAVTGQSLEKAKQEAAALAVAFKQTENPTRAQAQAMETARKSAAALQLKHNSLRESVQRQRQELSLAGINTRTLAADERRLKTSIGETTSQLNRQREALARVSAQQEKLSRVKQRYQAGKALAGNAAAVGAAGVGIATTATLAGTALLKPGYDFAQKNSELQAVLGVGKDSAEMAALRKQARQLGDNTAASADDAAGAQIIIAKGGVVAAIAARNKLTASVIPALAGIHIPHIDQTQESDAKFLTRLADRNGGEVSVKAGKLLFLKAGNATTASGRPIPQVMITRSDGDRHQFSIADRGAYTGVTAQWLHTKDPKPKKVKVKRKPKEQHLRALQHPKAKAKKKETKVPEAREGEYLAGEADNVFALTTVFATKAQAMRAAQAKWDKLQRGVAEFSINLAVGRADLYPETPVKVSGFKSVIDEQAWLISRVTHNLNNNGFTTGLELEIKLSEVEYESENDE</sequence>
<evidence type="ECO:0000313" key="4">
    <source>
        <dbReference type="Proteomes" id="UP000199187"/>
    </source>
</evidence>
<dbReference type="EMBL" id="FPAU01000009">
    <property type="protein sequence ID" value="SFU18354.1"/>
    <property type="molecule type" value="Genomic_DNA"/>
</dbReference>
<reference evidence="4" key="1">
    <citation type="submission" date="2016-10" db="EMBL/GenBank/DDBJ databases">
        <authorList>
            <person name="Varghese N."/>
            <person name="Submissions S."/>
        </authorList>
    </citation>
    <scope>NUCLEOTIDE SEQUENCE [LARGE SCALE GENOMIC DNA]</scope>
    <source>
        <strain evidence="4">Ah-143</strain>
    </source>
</reference>
<dbReference type="OrthoDB" id="4070623at2"/>
<feature type="region of interest" description="Disordered" evidence="2">
    <location>
        <begin position="374"/>
        <end position="409"/>
    </location>
</feature>
<feature type="compositionally biased region" description="Basic residues" evidence="2">
    <location>
        <begin position="377"/>
        <end position="404"/>
    </location>
</feature>
<keyword evidence="4" id="KW-1185">Reference proteome</keyword>
<dbReference type="PANTHER" id="PTHR37813">
    <property type="entry name" value="FELS-2 PROPHAGE PROTEIN"/>
    <property type="match status" value="1"/>
</dbReference>
<keyword evidence="1" id="KW-1188">Viral release from host cell</keyword>
<evidence type="ECO:0000256" key="1">
    <source>
        <dbReference type="ARBA" id="ARBA00022612"/>
    </source>
</evidence>
<organism evidence="3 4">
    <name type="scientific">Kosakonia arachidis</name>
    <dbReference type="NCBI Taxonomy" id="551989"/>
    <lineage>
        <taxon>Bacteria</taxon>
        <taxon>Pseudomonadati</taxon>
        <taxon>Pseudomonadota</taxon>
        <taxon>Gammaproteobacteria</taxon>
        <taxon>Enterobacterales</taxon>
        <taxon>Enterobacteriaceae</taxon>
        <taxon>Kosakonia</taxon>
    </lineage>
</organism>
<proteinExistence type="predicted"/>
<evidence type="ECO:0000313" key="3">
    <source>
        <dbReference type="EMBL" id="SFU18354.1"/>
    </source>
</evidence>
<dbReference type="Pfam" id="PF05954">
    <property type="entry name" value="Phage_GPD"/>
    <property type="match status" value="1"/>
</dbReference>
<dbReference type="AlphaFoldDB" id="A0A1I7E360"/>
<evidence type="ECO:0000256" key="2">
    <source>
        <dbReference type="SAM" id="MobiDB-lite"/>
    </source>
</evidence>
<dbReference type="InterPro" id="IPR010090">
    <property type="entry name" value="Phage_tape_meas"/>
</dbReference>
<accession>A0A1I7E360</accession>
<gene>
    <name evidence="3" type="ORF">SAMN05192562_10946</name>
</gene>
<dbReference type="Proteomes" id="UP000199187">
    <property type="component" value="Unassembled WGS sequence"/>
</dbReference>
<dbReference type="RefSeq" id="WP_090126064.1">
    <property type="nucleotide sequence ID" value="NZ_CP045300.1"/>
</dbReference>
<dbReference type="NCBIfam" id="TIGR01760">
    <property type="entry name" value="tape_meas_TP901"/>
    <property type="match status" value="1"/>
</dbReference>
<dbReference type="PANTHER" id="PTHR37813:SF1">
    <property type="entry name" value="FELS-2 PROPHAGE PROTEIN"/>
    <property type="match status" value="1"/>
</dbReference>
<name>A0A1I7E360_9ENTR</name>
<protein>
    <submittedName>
        <fullName evidence="3">Phage tail tape measure protein, TP901 family, core region</fullName>
    </submittedName>
</protein>